<protein>
    <submittedName>
        <fullName evidence="4">GAB2</fullName>
    </submittedName>
</protein>
<reference evidence="4" key="1">
    <citation type="submission" date="2016-04" db="UniProtKB">
        <authorList>
            <consortium name="WormBaseParasite"/>
        </authorList>
    </citation>
    <scope>IDENTIFICATION</scope>
</reference>
<evidence type="ECO:0000313" key="2">
    <source>
        <dbReference type="EMBL" id="VDO08739.1"/>
    </source>
</evidence>
<dbReference type="WBParaSite" id="HNAJ_0001077501-mRNA-1">
    <property type="protein sequence ID" value="HNAJ_0001077501-mRNA-1"/>
    <property type="gene ID" value="HNAJ_0001077501"/>
</dbReference>
<feature type="region of interest" description="Disordered" evidence="1">
    <location>
        <begin position="112"/>
        <end position="146"/>
    </location>
</feature>
<evidence type="ECO:0000256" key="1">
    <source>
        <dbReference type="SAM" id="MobiDB-lite"/>
    </source>
</evidence>
<dbReference type="AlphaFoldDB" id="A0A158QJ26"/>
<feature type="compositionally biased region" description="Polar residues" evidence="1">
    <location>
        <begin position="133"/>
        <end position="146"/>
    </location>
</feature>
<keyword evidence="3" id="KW-1185">Reference proteome</keyword>
<proteinExistence type="predicted"/>
<dbReference type="EMBL" id="UZAE01013210">
    <property type="protein sequence ID" value="VDO08739.1"/>
    <property type="molecule type" value="Genomic_DNA"/>
</dbReference>
<evidence type="ECO:0000313" key="4">
    <source>
        <dbReference type="WBParaSite" id="HNAJ_0001077501-mRNA-1"/>
    </source>
</evidence>
<name>A0A158QJ26_RODNA</name>
<feature type="compositionally biased region" description="Polar residues" evidence="1">
    <location>
        <begin position="112"/>
        <end position="121"/>
    </location>
</feature>
<evidence type="ECO:0000313" key="3">
    <source>
        <dbReference type="Proteomes" id="UP000278807"/>
    </source>
</evidence>
<accession>A0A158QJ26</accession>
<feature type="region of interest" description="Disordered" evidence="1">
    <location>
        <begin position="57"/>
        <end position="76"/>
    </location>
</feature>
<dbReference type="Proteomes" id="UP000278807">
    <property type="component" value="Unassembled WGS sequence"/>
</dbReference>
<reference evidence="2 3" key="2">
    <citation type="submission" date="2018-11" db="EMBL/GenBank/DDBJ databases">
        <authorList>
            <consortium name="Pathogen Informatics"/>
        </authorList>
    </citation>
    <scope>NUCLEOTIDE SEQUENCE [LARGE SCALE GENOMIC DNA]</scope>
</reference>
<gene>
    <name evidence="2" type="ORF">HNAJ_LOCUS10770</name>
</gene>
<organism evidence="4">
    <name type="scientific">Rodentolepis nana</name>
    <name type="common">Dwarf tapeworm</name>
    <name type="synonym">Hymenolepis nana</name>
    <dbReference type="NCBI Taxonomy" id="102285"/>
    <lineage>
        <taxon>Eukaryota</taxon>
        <taxon>Metazoa</taxon>
        <taxon>Spiralia</taxon>
        <taxon>Lophotrochozoa</taxon>
        <taxon>Platyhelminthes</taxon>
        <taxon>Cestoda</taxon>
        <taxon>Eucestoda</taxon>
        <taxon>Cyclophyllidea</taxon>
        <taxon>Hymenolepididae</taxon>
        <taxon>Rodentolepis</taxon>
    </lineage>
</organism>
<sequence>MPNLLQSILNRNSRVQKRLPVISPLGGKYPQLTRSNLHQMTQSWYNQDYPVFMNGNSVLDRPRRRPQSLIVSPDPNTMWDFSRRPSYSMFGSIPEQGQNELVSNSLTVAQSYGNLPENDTTLEALPDPKETQQKSCQKTNSTDNTT</sequence>